<dbReference type="Proteomes" id="UP001620597">
    <property type="component" value="Unassembled WGS sequence"/>
</dbReference>
<evidence type="ECO:0000313" key="1">
    <source>
        <dbReference type="EMBL" id="MFK4751789.1"/>
    </source>
</evidence>
<proteinExistence type="predicted"/>
<accession>A0ABW8NFR8</accession>
<sequence>MRWCDDRDRQQIAALRRRFEQYRVAGLTDAPRSGHPRSINDDKVTEVINKTLPTKPANATHWSTTLMATAPD</sequence>
<organism evidence="1 2">
    <name type="scientific">Oceanobacter antarcticus</name>
    <dbReference type="NCBI Taxonomy" id="3133425"/>
    <lineage>
        <taxon>Bacteria</taxon>
        <taxon>Pseudomonadati</taxon>
        <taxon>Pseudomonadota</taxon>
        <taxon>Gammaproteobacteria</taxon>
        <taxon>Oceanospirillales</taxon>
        <taxon>Oceanospirillaceae</taxon>
        <taxon>Oceanobacter</taxon>
    </lineage>
</organism>
<dbReference type="RefSeq" id="WP_416205168.1">
    <property type="nucleotide sequence ID" value="NZ_JBBKTX010000005.1"/>
</dbReference>
<comment type="caution">
    <text evidence="1">The sequence shown here is derived from an EMBL/GenBank/DDBJ whole genome shotgun (WGS) entry which is preliminary data.</text>
</comment>
<gene>
    <name evidence="1" type="ORF">WG929_05115</name>
</gene>
<name>A0ABW8NFR8_9GAMM</name>
<keyword evidence="2" id="KW-1185">Reference proteome</keyword>
<reference evidence="1 2" key="1">
    <citation type="submission" date="2024-03" db="EMBL/GenBank/DDBJ databases">
        <title>High-quality draft genome sequence of Oceanobacter sp. wDCs-4.</title>
        <authorList>
            <person name="Dong C."/>
        </authorList>
    </citation>
    <scope>NUCLEOTIDE SEQUENCE [LARGE SCALE GENOMIC DNA]</scope>
    <source>
        <strain evidence="2">wDCs-4</strain>
    </source>
</reference>
<protein>
    <submittedName>
        <fullName evidence="1">Helix-turn-helix domain-containing protein</fullName>
    </submittedName>
</protein>
<evidence type="ECO:0000313" key="2">
    <source>
        <dbReference type="Proteomes" id="UP001620597"/>
    </source>
</evidence>
<dbReference type="Pfam" id="PF13565">
    <property type="entry name" value="HTH_32"/>
    <property type="match status" value="1"/>
</dbReference>
<dbReference type="EMBL" id="JBBKTX010000005">
    <property type="protein sequence ID" value="MFK4751789.1"/>
    <property type="molecule type" value="Genomic_DNA"/>
</dbReference>